<reference evidence="1 2" key="1">
    <citation type="submission" date="2018-01" db="EMBL/GenBank/DDBJ databases">
        <authorList>
            <person name="Gaut B.S."/>
            <person name="Morton B.R."/>
            <person name="Clegg M.T."/>
            <person name="Duvall M.R."/>
        </authorList>
    </citation>
    <scope>NUCLEOTIDE SEQUENCE [LARGE SCALE GENOMIC DNA]</scope>
    <source>
        <strain evidence="1">GP69</strain>
    </source>
</reference>
<dbReference type="OrthoDB" id="9758929at2"/>
<gene>
    <name evidence="1" type="ORF">AMURIS_04005</name>
</gene>
<protein>
    <submittedName>
        <fullName evidence="1">Uncharacterized protein</fullName>
    </submittedName>
</protein>
<dbReference type="RefSeq" id="WP_103241269.1">
    <property type="nucleotide sequence ID" value="NZ_JANJZD010000021.1"/>
</dbReference>
<keyword evidence="2" id="KW-1185">Reference proteome</keyword>
<dbReference type="Proteomes" id="UP000236311">
    <property type="component" value="Unassembled WGS sequence"/>
</dbReference>
<evidence type="ECO:0000313" key="1">
    <source>
        <dbReference type="EMBL" id="SOY31269.1"/>
    </source>
</evidence>
<name>A0A2K4ZLB1_9FIRM</name>
<sequence>MRKIKYPRIEKKDRTLYVTGDAQDWTYQYTWEDLEESFNDSSTDAHAMRNIVFKKVRTYFKDHPEEALSGGRFKEGWTAEEVKRLCENSICC</sequence>
<organism evidence="1 2">
    <name type="scientific">Acetatifactor muris</name>
    <dbReference type="NCBI Taxonomy" id="879566"/>
    <lineage>
        <taxon>Bacteria</taxon>
        <taxon>Bacillati</taxon>
        <taxon>Bacillota</taxon>
        <taxon>Clostridia</taxon>
        <taxon>Lachnospirales</taxon>
        <taxon>Lachnospiraceae</taxon>
        <taxon>Acetatifactor</taxon>
    </lineage>
</organism>
<evidence type="ECO:0000313" key="2">
    <source>
        <dbReference type="Proteomes" id="UP000236311"/>
    </source>
</evidence>
<dbReference type="EMBL" id="OFSM01000023">
    <property type="protein sequence ID" value="SOY31269.1"/>
    <property type="molecule type" value="Genomic_DNA"/>
</dbReference>
<proteinExistence type="predicted"/>
<accession>A0A2K4ZLB1</accession>
<dbReference type="AlphaFoldDB" id="A0A2K4ZLB1"/>